<dbReference type="AlphaFoldDB" id="A0AAE1PV34"/>
<gene>
    <name evidence="2" type="ORF">Pmani_015124</name>
</gene>
<feature type="compositionally biased region" description="Basic residues" evidence="1">
    <location>
        <begin position="65"/>
        <end position="77"/>
    </location>
</feature>
<dbReference type="EMBL" id="JAWZYT010001293">
    <property type="protein sequence ID" value="KAK4313537.1"/>
    <property type="molecule type" value="Genomic_DNA"/>
</dbReference>
<protein>
    <submittedName>
        <fullName evidence="2">Uncharacterized protein</fullName>
    </submittedName>
</protein>
<accession>A0AAE1PV34</accession>
<comment type="caution">
    <text evidence="2">The sequence shown here is derived from an EMBL/GenBank/DDBJ whole genome shotgun (WGS) entry which is preliminary data.</text>
</comment>
<evidence type="ECO:0000313" key="2">
    <source>
        <dbReference type="EMBL" id="KAK4313537.1"/>
    </source>
</evidence>
<keyword evidence="3" id="KW-1185">Reference proteome</keyword>
<name>A0AAE1PV34_9EUCA</name>
<dbReference type="Proteomes" id="UP001292094">
    <property type="component" value="Unassembled WGS sequence"/>
</dbReference>
<sequence>MISSYVRISAPTPRSLISLSTPTSFHHHMLTTHFISLALYLPTFIQSHHLTSAPILISRPSTHLPSRHVSRPQHHHTCKEDMEELLRLS</sequence>
<reference evidence="2" key="1">
    <citation type="submission" date="2023-11" db="EMBL/GenBank/DDBJ databases">
        <title>Genome assemblies of two species of porcelain crab, Petrolisthes cinctipes and Petrolisthes manimaculis (Anomura: Porcellanidae).</title>
        <authorList>
            <person name="Angst P."/>
        </authorList>
    </citation>
    <scope>NUCLEOTIDE SEQUENCE</scope>
    <source>
        <strain evidence="2">PB745_02</strain>
        <tissue evidence="2">Gill</tissue>
    </source>
</reference>
<organism evidence="2 3">
    <name type="scientific">Petrolisthes manimaculis</name>
    <dbReference type="NCBI Taxonomy" id="1843537"/>
    <lineage>
        <taxon>Eukaryota</taxon>
        <taxon>Metazoa</taxon>
        <taxon>Ecdysozoa</taxon>
        <taxon>Arthropoda</taxon>
        <taxon>Crustacea</taxon>
        <taxon>Multicrustacea</taxon>
        <taxon>Malacostraca</taxon>
        <taxon>Eumalacostraca</taxon>
        <taxon>Eucarida</taxon>
        <taxon>Decapoda</taxon>
        <taxon>Pleocyemata</taxon>
        <taxon>Anomura</taxon>
        <taxon>Galatheoidea</taxon>
        <taxon>Porcellanidae</taxon>
        <taxon>Petrolisthes</taxon>
    </lineage>
</organism>
<feature type="region of interest" description="Disordered" evidence="1">
    <location>
        <begin position="64"/>
        <end position="89"/>
    </location>
</feature>
<proteinExistence type="predicted"/>
<feature type="compositionally biased region" description="Basic and acidic residues" evidence="1">
    <location>
        <begin position="78"/>
        <end position="89"/>
    </location>
</feature>
<evidence type="ECO:0000313" key="3">
    <source>
        <dbReference type="Proteomes" id="UP001292094"/>
    </source>
</evidence>
<evidence type="ECO:0000256" key="1">
    <source>
        <dbReference type="SAM" id="MobiDB-lite"/>
    </source>
</evidence>